<dbReference type="InterPro" id="IPR011042">
    <property type="entry name" value="6-blade_b-propeller_TolB-like"/>
</dbReference>
<dbReference type="GO" id="GO:0043161">
    <property type="term" value="P:proteasome-mediated ubiquitin-dependent protein catabolic process"/>
    <property type="evidence" value="ECO:0007669"/>
    <property type="project" value="TreeGrafter"/>
</dbReference>
<dbReference type="EMBL" id="CAXITT010000619">
    <property type="protein sequence ID" value="CAL1544398.1"/>
    <property type="molecule type" value="Genomic_DNA"/>
</dbReference>
<dbReference type="Proteomes" id="UP001497497">
    <property type="component" value="Unassembled WGS sequence"/>
</dbReference>
<accession>A0AAV2II49</accession>
<dbReference type="AlphaFoldDB" id="A0AAV2II49"/>
<dbReference type="PANTHER" id="PTHR24104">
    <property type="entry name" value="E3 UBIQUITIN-PROTEIN LIGASE NHLRC1-RELATED"/>
    <property type="match status" value="1"/>
</dbReference>
<organism evidence="1 2">
    <name type="scientific">Lymnaea stagnalis</name>
    <name type="common">Great pond snail</name>
    <name type="synonym">Helix stagnalis</name>
    <dbReference type="NCBI Taxonomy" id="6523"/>
    <lineage>
        <taxon>Eukaryota</taxon>
        <taxon>Metazoa</taxon>
        <taxon>Spiralia</taxon>
        <taxon>Lophotrochozoa</taxon>
        <taxon>Mollusca</taxon>
        <taxon>Gastropoda</taxon>
        <taxon>Heterobranchia</taxon>
        <taxon>Euthyneura</taxon>
        <taxon>Panpulmonata</taxon>
        <taxon>Hygrophila</taxon>
        <taxon>Lymnaeoidea</taxon>
        <taxon>Lymnaeidae</taxon>
        <taxon>Lymnaea</taxon>
    </lineage>
</organism>
<comment type="caution">
    <text evidence="1">The sequence shown here is derived from an EMBL/GenBank/DDBJ whole genome shotgun (WGS) entry which is preliminary data.</text>
</comment>
<dbReference type="GO" id="GO:0000209">
    <property type="term" value="P:protein polyubiquitination"/>
    <property type="evidence" value="ECO:0007669"/>
    <property type="project" value="TreeGrafter"/>
</dbReference>
<evidence type="ECO:0000313" key="1">
    <source>
        <dbReference type="EMBL" id="CAL1544398.1"/>
    </source>
</evidence>
<name>A0AAV2II49_LYMST</name>
<dbReference type="Gene3D" id="2.120.10.30">
    <property type="entry name" value="TolB, C-terminal domain"/>
    <property type="match status" value="1"/>
</dbReference>
<gene>
    <name evidence="1" type="ORF">GSLYS_00017911001</name>
</gene>
<dbReference type="SUPFAM" id="SSF101898">
    <property type="entry name" value="NHL repeat"/>
    <property type="match status" value="1"/>
</dbReference>
<reference evidence="1 2" key="1">
    <citation type="submission" date="2024-04" db="EMBL/GenBank/DDBJ databases">
        <authorList>
            <consortium name="Genoscope - CEA"/>
            <person name="William W."/>
        </authorList>
    </citation>
    <scope>NUCLEOTIDE SEQUENCE [LARGE SCALE GENOMIC DNA]</scope>
</reference>
<dbReference type="GO" id="GO:0061630">
    <property type="term" value="F:ubiquitin protein ligase activity"/>
    <property type="evidence" value="ECO:0007669"/>
    <property type="project" value="TreeGrafter"/>
</dbReference>
<sequence length="426" mass="46057">MVNIILAKEKLLTDEANRMIDGMKQSAIAREVDARNLARACNRQLDVLNFSFSVKSEGELLPLLPALACRVEADKKRMEGQREDREVTGITFAKDDNCFQTLKSSPLGRLEVEKKVAEAPEPAKEGKVDLSLTLMTSFHGGTRDDVVDPLLTDIVLLMNGDVITTDRDNKCVKKFNQSGKLLTRVLIEAVPSRIVVVSHSKAAVSVMNKKVIYFLSLFGTVRILSSVRVKKFYSFLASLGGGVMVAATNQCDCIDILTEKGEIIKNIFAQKADRASIARPMYLTPAVAYSTINDSVRAPPTPVQAAASNSATTGQQDILVSDSGKKILFRLDQSGHVAFTLKSSSSVALDCPLGITVHESGLILLADRDTNSIVLLDGSGNVMRKILTSDQGLAKPCGIYAGHKGQVALTQVDGMVKVYTSQVVAL</sequence>
<dbReference type="PANTHER" id="PTHR24104:SF25">
    <property type="entry name" value="PROTEIN LIN-41"/>
    <property type="match status" value="1"/>
</dbReference>
<evidence type="ECO:0000313" key="2">
    <source>
        <dbReference type="Proteomes" id="UP001497497"/>
    </source>
</evidence>
<keyword evidence="2" id="KW-1185">Reference proteome</keyword>
<proteinExistence type="predicted"/>
<dbReference type="InterPro" id="IPR050952">
    <property type="entry name" value="TRIM-NHL_E3_ligases"/>
</dbReference>
<dbReference type="GO" id="GO:0008270">
    <property type="term" value="F:zinc ion binding"/>
    <property type="evidence" value="ECO:0007669"/>
    <property type="project" value="UniProtKB-KW"/>
</dbReference>
<protein>
    <submittedName>
        <fullName evidence="1">Uncharacterized protein</fullName>
    </submittedName>
</protein>